<keyword evidence="8" id="KW-1185">Reference proteome</keyword>
<protein>
    <recommendedName>
        <fullName evidence="3">Neuromedin-S</fullName>
    </recommendedName>
</protein>
<evidence type="ECO:0000256" key="4">
    <source>
        <dbReference type="ARBA" id="ARBA00022525"/>
    </source>
</evidence>
<sequence length="356" mass="38819">MGVGVGAPGSTKPTPAGPRAHPLCSRSSPGSSGPSEPLATKLSLAGLGAKRAESPRAGSAGGPPRPEASAPPPAASAPRPARPGMWRRRAGRRKPGARGPLRGASPPPPHAAPARPRAPPGRLCAHPLPSRARGDFAPPVSSPRPPPSPRERNSIPGNYRDLRPNQIPPALHPENRLHLWPAKRNWALKMKHLVPQFPSVLAIYCFCMLQIPSSVGFPRPLADPPDGLDVMQLERLAYWATLSRQLKDNQDIYKRFLFHYSRTQKLTQPVKSGIPPVHPLMRLAAQLADRRVERFPQQRVGAFLLGPLFMPPQVHLTVDSGTATVDFTKKDHIATRGRPFFLFRPRNGRNMDDNSR</sequence>
<keyword evidence="4" id="KW-0964">Secreted</keyword>
<gene>
    <name evidence="9" type="primary">NMS</name>
</gene>
<evidence type="ECO:0000313" key="8">
    <source>
        <dbReference type="Proteomes" id="UP000515165"/>
    </source>
</evidence>
<feature type="region of interest" description="Disordered" evidence="7">
    <location>
        <begin position="1"/>
        <end position="166"/>
    </location>
</feature>
<dbReference type="CTD" id="129521"/>
<feature type="compositionally biased region" description="Pro residues" evidence="7">
    <location>
        <begin position="105"/>
        <end position="119"/>
    </location>
</feature>
<dbReference type="Proteomes" id="UP000515165">
    <property type="component" value="Chromosome 8"/>
</dbReference>
<feature type="compositionally biased region" description="Basic residues" evidence="7">
    <location>
        <begin position="85"/>
        <end position="96"/>
    </location>
</feature>
<evidence type="ECO:0000256" key="1">
    <source>
        <dbReference type="ARBA" id="ARBA00004613"/>
    </source>
</evidence>
<evidence type="ECO:0000313" key="9">
    <source>
        <dbReference type="RefSeq" id="XP_027479662.2"/>
    </source>
</evidence>
<dbReference type="InterPro" id="IPR018070">
    <property type="entry name" value="Neuromedin-U_amidation-site"/>
</dbReference>
<organism evidence="8 9">
    <name type="scientific">Zalophus californianus</name>
    <name type="common">California sealion</name>
    <dbReference type="NCBI Taxonomy" id="9704"/>
    <lineage>
        <taxon>Eukaryota</taxon>
        <taxon>Metazoa</taxon>
        <taxon>Chordata</taxon>
        <taxon>Craniata</taxon>
        <taxon>Vertebrata</taxon>
        <taxon>Euteleostomi</taxon>
        <taxon>Mammalia</taxon>
        <taxon>Eutheria</taxon>
        <taxon>Laurasiatheria</taxon>
        <taxon>Carnivora</taxon>
        <taxon>Caniformia</taxon>
        <taxon>Pinnipedia</taxon>
        <taxon>Otariidae</taxon>
        <taxon>Zalophus</taxon>
    </lineage>
</organism>
<evidence type="ECO:0000256" key="3">
    <source>
        <dbReference type="ARBA" id="ARBA00013514"/>
    </source>
</evidence>
<dbReference type="PANTHER" id="PTHR32414">
    <property type="entry name" value="NEUROMEDIN-S"/>
    <property type="match status" value="1"/>
</dbReference>
<comment type="similarity">
    <text evidence="2">Belongs to the NmU family.</text>
</comment>
<dbReference type="InterPro" id="IPR043253">
    <property type="entry name" value="NmS"/>
</dbReference>
<dbReference type="OrthoDB" id="9940794at2759"/>
<feature type="compositionally biased region" description="Pro residues" evidence="7">
    <location>
        <begin position="63"/>
        <end position="75"/>
    </location>
</feature>
<evidence type="ECO:0000256" key="2">
    <source>
        <dbReference type="ARBA" id="ARBA00009957"/>
    </source>
</evidence>
<keyword evidence="5" id="KW-0732">Signal</keyword>
<dbReference type="PROSITE" id="PS00967">
    <property type="entry name" value="NMU"/>
    <property type="match status" value="1"/>
</dbReference>
<comment type="subcellular location">
    <subcellularLocation>
        <location evidence="1">Secreted</location>
    </subcellularLocation>
</comment>
<dbReference type="KEGG" id="zca:113938465"/>
<reference evidence="9" key="1">
    <citation type="submission" date="2025-08" db="UniProtKB">
        <authorList>
            <consortium name="RefSeq"/>
        </authorList>
    </citation>
    <scope>IDENTIFICATION</scope>
    <source>
        <tissue evidence="9">Blood</tissue>
    </source>
</reference>
<dbReference type="AlphaFoldDB" id="A0A6J2FI24"/>
<accession>A0A6J2FI24</accession>
<evidence type="ECO:0000256" key="5">
    <source>
        <dbReference type="ARBA" id="ARBA00022729"/>
    </source>
</evidence>
<evidence type="ECO:0000256" key="6">
    <source>
        <dbReference type="ARBA" id="ARBA00022815"/>
    </source>
</evidence>
<dbReference type="GeneID" id="113938465"/>
<dbReference type="GO" id="GO:0005576">
    <property type="term" value="C:extracellular region"/>
    <property type="evidence" value="ECO:0007669"/>
    <property type="project" value="UniProtKB-SubCell"/>
</dbReference>
<evidence type="ECO:0000256" key="7">
    <source>
        <dbReference type="SAM" id="MobiDB-lite"/>
    </source>
</evidence>
<proteinExistence type="inferred from homology"/>
<dbReference type="RefSeq" id="XP_027479662.2">
    <property type="nucleotide sequence ID" value="XM_027623861.2"/>
</dbReference>
<name>A0A6J2FI24_ZALCA</name>
<dbReference type="PANTHER" id="PTHR32414:SF2">
    <property type="entry name" value="NEUROMEDIN-S"/>
    <property type="match status" value="1"/>
</dbReference>
<feature type="compositionally biased region" description="Low complexity" evidence="7">
    <location>
        <begin position="25"/>
        <end position="35"/>
    </location>
</feature>
<keyword evidence="6" id="KW-0027">Amidation</keyword>